<accession>A0AAE1SIJ8</accession>
<organism evidence="1 2">
    <name type="scientific">Anisodus tanguticus</name>
    <dbReference type="NCBI Taxonomy" id="243964"/>
    <lineage>
        <taxon>Eukaryota</taxon>
        <taxon>Viridiplantae</taxon>
        <taxon>Streptophyta</taxon>
        <taxon>Embryophyta</taxon>
        <taxon>Tracheophyta</taxon>
        <taxon>Spermatophyta</taxon>
        <taxon>Magnoliopsida</taxon>
        <taxon>eudicotyledons</taxon>
        <taxon>Gunneridae</taxon>
        <taxon>Pentapetalae</taxon>
        <taxon>asterids</taxon>
        <taxon>lamiids</taxon>
        <taxon>Solanales</taxon>
        <taxon>Solanaceae</taxon>
        <taxon>Solanoideae</taxon>
        <taxon>Hyoscyameae</taxon>
        <taxon>Anisodus</taxon>
    </lineage>
</organism>
<keyword evidence="2" id="KW-1185">Reference proteome</keyword>
<evidence type="ECO:0000313" key="2">
    <source>
        <dbReference type="Proteomes" id="UP001291623"/>
    </source>
</evidence>
<evidence type="ECO:0000313" key="1">
    <source>
        <dbReference type="EMBL" id="KAK4370097.1"/>
    </source>
</evidence>
<dbReference type="Proteomes" id="UP001291623">
    <property type="component" value="Unassembled WGS sequence"/>
</dbReference>
<reference evidence="1" key="1">
    <citation type="submission" date="2023-12" db="EMBL/GenBank/DDBJ databases">
        <title>Genome assembly of Anisodus tanguticus.</title>
        <authorList>
            <person name="Wang Y.-J."/>
        </authorList>
    </citation>
    <scope>NUCLEOTIDE SEQUENCE</scope>
    <source>
        <strain evidence="1">KB-2021</strain>
        <tissue evidence="1">Leaf</tissue>
    </source>
</reference>
<gene>
    <name evidence="1" type="ORF">RND71_009572</name>
</gene>
<dbReference type="EMBL" id="JAVYJV010000005">
    <property type="protein sequence ID" value="KAK4370097.1"/>
    <property type="molecule type" value="Genomic_DNA"/>
</dbReference>
<dbReference type="AlphaFoldDB" id="A0AAE1SIJ8"/>
<comment type="caution">
    <text evidence="1">The sequence shown here is derived from an EMBL/GenBank/DDBJ whole genome shotgun (WGS) entry which is preliminary data.</text>
</comment>
<sequence>MDVNGVFLTGCSSFKLQLLKALNSRSQEIYTRNNNYNKFRTFIFYYSKNPASAISL</sequence>
<name>A0AAE1SIJ8_9SOLA</name>
<proteinExistence type="predicted"/>
<protein>
    <submittedName>
        <fullName evidence="1">Uncharacterized protein</fullName>
    </submittedName>
</protein>